<proteinExistence type="predicted"/>
<dbReference type="SUPFAM" id="SSF53098">
    <property type="entry name" value="Ribonuclease H-like"/>
    <property type="match status" value="1"/>
</dbReference>
<dbReference type="SMART" id="SM00474">
    <property type="entry name" value="35EXOc"/>
    <property type="match status" value="1"/>
</dbReference>
<accession>A0A9D4TP32</accession>
<reference evidence="6" key="1">
    <citation type="journal article" date="2019" name="Plant J.">
        <title>Chlorella vulgaris genome assembly and annotation reveals the molecular basis for metabolic acclimation to high light conditions.</title>
        <authorList>
            <person name="Cecchin M."/>
            <person name="Marcolungo L."/>
            <person name="Rossato M."/>
            <person name="Girolomoni L."/>
            <person name="Cosentino E."/>
            <person name="Cuine S."/>
            <person name="Li-Beisson Y."/>
            <person name="Delledonne M."/>
            <person name="Ballottari M."/>
        </authorList>
    </citation>
    <scope>NUCLEOTIDE SEQUENCE</scope>
    <source>
        <strain evidence="6">211/11P</strain>
    </source>
</reference>
<dbReference type="InterPro" id="IPR012337">
    <property type="entry name" value="RNaseH-like_sf"/>
</dbReference>
<comment type="caution">
    <text evidence="6">The sequence shown here is derived from an EMBL/GenBank/DDBJ whole genome shotgun (WGS) entry which is preliminary data.</text>
</comment>
<evidence type="ECO:0000256" key="3">
    <source>
        <dbReference type="PROSITE-ProRule" id="PRU00042"/>
    </source>
</evidence>
<name>A0A9D4TP32_CHLVU</name>
<protein>
    <recommendedName>
        <fullName evidence="5">C2H2-type domain-containing protein</fullName>
    </recommendedName>
</protein>
<feature type="compositionally biased region" description="Low complexity" evidence="4">
    <location>
        <begin position="46"/>
        <end position="58"/>
    </location>
</feature>
<keyword evidence="3" id="KW-0863">Zinc-finger</keyword>
<evidence type="ECO:0000313" key="6">
    <source>
        <dbReference type="EMBL" id="KAI3430822.1"/>
    </source>
</evidence>
<dbReference type="GO" id="GO:0008270">
    <property type="term" value="F:zinc ion binding"/>
    <property type="evidence" value="ECO:0007669"/>
    <property type="project" value="UniProtKB-KW"/>
</dbReference>
<evidence type="ECO:0000256" key="4">
    <source>
        <dbReference type="SAM" id="MobiDB-lite"/>
    </source>
</evidence>
<dbReference type="GO" id="GO:0005737">
    <property type="term" value="C:cytoplasm"/>
    <property type="evidence" value="ECO:0007669"/>
    <property type="project" value="TreeGrafter"/>
</dbReference>
<keyword evidence="3" id="KW-0862">Zinc</keyword>
<dbReference type="Pfam" id="PF01612">
    <property type="entry name" value="DNA_pol_A_exo1"/>
    <property type="match status" value="1"/>
</dbReference>
<dbReference type="InterPro" id="IPR051132">
    <property type="entry name" value="3-5_Exonuclease_domain"/>
</dbReference>
<dbReference type="GO" id="GO:0005634">
    <property type="term" value="C:nucleus"/>
    <property type="evidence" value="ECO:0007669"/>
    <property type="project" value="TreeGrafter"/>
</dbReference>
<feature type="domain" description="C2H2-type" evidence="5">
    <location>
        <begin position="334"/>
        <end position="360"/>
    </location>
</feature>
<dbReference type="EMBL" id="SIDB01000007">
    <property type="protein sequence ID" value="KAI3430822.1"/>
    <property type="molecule type" value="Genomic_DNA"/>
</dbReference>
<dbReference type="InterPro" id="IPR002562">
    <property type="entry name" value="3'-5'_exonuclease_dom"/>
</dbReference>
<dbReference type="AlphaFoldDB" id="A0A9D4TP32"/>
<organism evidence="6 7">
    <name type="scientific">Chlorella vulgaris</name>
    <name type="common">Green alga</name>
    <dbReference type="NCBI Taxonomy" id="3077"/>
    <lineage>
        <taxon>Eukaryota</taxon>
        <taxon>Viridiplantae</taxon>
        <taxon>Chlorophyta</taxon>
        <taxon>core chlorophytes</taxon>
        <taxon>Trebouxiophyceae</taxon>
        <taxon>Chlorellales</taxon>
        <taxon>Chlorellaceae</taxon>
        <taxon>Chlorella clade</taxon>
        <taxon>Chlorella</taxon>
    </lineage>
</organism>
<dbReference type="GO" id="GO:0006139">
    <property type="term" value="P:nucleobase-containing compound metabolic process"/>
    <property type="evidence" value="ECO:0007669"/>
    <property type="project" value="InterPro"/>
</dbReference>
<dbReference type="InterPro" id="IPR036397">
    <property type="entry name" value="RNaseH_sf"/>
</dbReference>
<dbReference type="OrthoDB" id="1920326at2759"/>
<dbReference type="Proteomes" id="UP001055712">
    <property type="component" value="Unassembled WGS sequence"/>
</dbReference>
<dbReference type="PANTHER" id="PTHR13620:SF104">
    <property type="entry name" value="EXONUCLEASE 3'-5' DOMAIN-CONTAINING PROTEIN 2"/>
    <property type="match status" value="1"/>
</dbReference>
<evidence type="ECO:0000256" key="2">
    <source>
        <dbReference type="ARBA" id="ARBA00022801"/>
    </source>
</evidence>
<feature type="region of interest" description="Disordered" evidence="4">
    <location>
        <begin position="42"/>
        <end position="70"/>
    </location>
</feature>
<dbReference type="PROSITE" id="PS50157">
    <property type="entry name" value="ZINC_FINGER_C2H2_2"/>
    <property type="match status" value="1"/>
</dbReference>
<keyword evidence="1" id="KW-0540">Nuclease</keyword>
<dbReference type="GO" id="GO:0008408">
    <property type="term" value="F:3'-5' exonuclease activity"/>
    <property type="evidence" value="ECO:0007669"/>
    <property type="project" value="InterPro"/>
</dbReference>
<gene>
    <name evidence="6" type="ORF">D9Q98_009233</name>
</gene>
<evidence type="ECO:0000259" key="5">
    <source>
        <dbReference type="PROSITE" id="PS50157"/>
    </source>
</evidence>
<dbReference type="CDD" id="cd06141">
    <property type="entry name" value="WRN_exo"/>
    <property type="match status" value="1"/>
</dbReference>
<dbReference type="Gene3D" id="3.30.420.10">
    <property type="entry name" value="Ribonuclease H-like superfamily/Ribonuclease H"/>
    <property type="match status" value="1"/>
</dbReference>
<dbReference type="GO" id="GO:0003676">
    <property type="term" value="F:nucleic acid binding"/>
    <property type="evidence" value="ECO:0007669"/>
    <property type="project" value="InterPro"/>
</dbReference>
<evidence type="ECO:0000313" key="7">
    <source>
        <dbReference type="Proteomes" id="UP001055712"/>
    </source>
</evidence>
<keyword evidence="2" id="KW-0378">Hydrolase</keyword>
<keyword evidence="3" id="KW-0479">Metal-binding</keyword>
<dbReference type="PANTHER" id="PTHR13620">
    <property type="entry name" value="3-5 EXONUCLEASE"/>
    <property type="match status" value="1"/>
</dbReference>
<evidence type="ECO:0000256" key="1">
    <source>
        <dbReference type="ARBA" id="ARBA00022722"/>
    </source>
</evidence>
<dbReference type="InterPro" id="IPR013087">
    <property type="entry name" value="Znf_C2H2_type"/>
</dbReference>
<dbReference type="PROSITE" id="PS00028">
    <property type="entry name" value="ZINC_FINGER_C2H2_1"/>
    <property type="match status" value="1"/>
</dbReference>
<keyword evidence="7" id="KW-1185">Reference proteome</keyword>
<sequence length="384" mass="41792">MPSVMLAADNACIEPAAEAHSPASPLRIKSAKRQAAEALLQRRYSGSELTSTSSGTGTAAKRQRTQKQRPAVRVPACSDCSCEGRSRVEESWCSQDVALPPMDWPAVMQSAIEDQVDHRSHCHNLPGGIRVHVVSTEDQLPDALSALRRSMQDSCLAIDLEWKPEGWAGNCASKIALMQLASGSVAVLVRICRLGFRLPPALRSLLSDPELTLVGFSWDSSDEAKMKQTFGEGRRNLFARYLDLQQIGTALGYHGLGLGALTHQVLGSRPPKCRKVTMSNWEQKRLTAKQVQYAALDAILTGNVYRSLRLWHASPSACTSCHQMLGAVLPPPEWTCRDCPRSFASIAALQNHKQQKRHRGIAGVCGECGRVHSAAAPRSSQSVP</sequence>
<reference evidence="6" key="2">
    <citation type="submission" date="2020-11" db="EMBL/GenBank/DDBJ databases">
        <authorList>
            <person name="Cecchin M."/>
            <person name="Marcolungo L."/>
            <person name="Rossato M."/>
            <person name="Girolomoni L."/>
            <person name="Cosentino E."/>
            <person name="Cuine S."/>
            <person name="Li-Beisson Y."/>
            <person name="Delledonne M."/>
            <person name="Ballottari M."/>
        </authorList>
    </citation>
    <scope>NUCLEOTIDE SEQUENCE</scope>
    <source>
        <strain evidence="6">211/11P</strain>
        <tissue evidence="6">Whole cell</tissue>
    </source>
</reference>